<dbReference type="AlphaFoldDB" id="A0A241ZA80"/>
<organism evidence="2 3">
    <name type="scientific">Acinetobacter baumannii</name>
    <dbReference type="NCBI Taxonomy" id="470"/>
    <lineage>
        <taxon>Bacteria</taxon>
        <taxon>Pseudomonadati</taxon>
        <taxon>Pseudomonadota</taxon>
        <taxon>Gammaproteobacteria</taxon>
        <taxon>Moraxellales</taxon>
        <taxon>Moraxellaceae</taxon>
        <taxon>Acinetobacter</taxon>
        <taxon>Acinetobacter calcoaceticus/baumannii complex</taxon>
    </lineage>
</organism>
<reference evidence="2 3" key="1">
    <citation type="submission" date="2017-05" db="EMBL/GenBank/DDBJ databases">
        <authorList>
            <person name="Song R."/>
            <person name="Chenine A.L."/>
            <person name="Ruprecht R.M."/>
        </authorList>
    </citation>
    <scope>NUCLEOTIDE SEQUENCE [LARGE SCALE GENOMIC DNA]</scope>
    <source>
        <strain evidence="2 3">PR350</strain>
    </source>
</reference>
<name>A0A241ZA80_ACIBA</name>
<protein>
    <submittedName>
        <fullName evidence="2">Uncharacterized protein</fullName>
    </submittedName>
</protein>
<evidence type="ECO:0000313" key="2">
    <source>
        <dbReference type="EMBL" id="OTM80860.1"/>
    </source>
</evidence>
<dbReference type="EMBL" id="NGEL01000175">
    <property type="protein sequence ID" value="OTM80860.1"/>
    <property type="molecule type" value="Genomic_DNA"/>
</dbReference>
<dbReference type="Proteomes" id="UP000194699">
    <property type="component" value="Unassembled WGS sequence"/>
</dbReference>
<proteinExistence type="predicted"/>
<sequence length="189" mass="21690">MNKLFILLTGLLFSVSYSHASTELQDKQKILEMMKQYSGLVSCMSSFSNDPENKDPTTIKDIQTVEYDPKQSTFVFYVLWSGDHGCGGGSGSMSSFVTEVAKYGDWKPYTIQTDYAFGENIGFNYVYIESIRKINTNKYEVVSWDYADDKYGGEDGGSNFPANKFKYTLERERFEPWKITHQALLEQRK</sequence>
<feature type="chain" id="PRO_5011241048" evidence="1">
    <location>
        <begin position="21"/>
        <end position="189"/>
    </location>
</feature>
<keyword evidence="1" id="KW-0732">Signal</keyword>
<evidence type="ECO:0000313" key="3">
    <source>
        <dbReference type="Proteomes" id="UP000194699"/>
    </source>
</evidence>
<dbReference type="RefSeq" id="WP_002114637.1">
    <property type="nucleotide sequence ID" value="NZ_JAIWZT010000001.1"/>
</dbReference>
<accession>A0A241ZA80</accession>
<evidence type="ECO:0000256" key="1">
    <source>
        <dbReference type="SAM" id="SignalP"/>
    </source>
</evidence>
<comment type="caution">
    <text evidence="2">The sequence shown here is derived from an EMBL/GenBank/DDBJ whole genome shotgun (WGS) entry which is preliminary data.</text>
</comment>
<feature type="signal peptide" evidence="1">
    <location>
        <begin position="1"/>
        <end position="20"/>
    </location>
</feature>
<gene>
    <name evidence="2" type="ORF">B9X95_17740</name>
</gene>